<accession>A0A9Q9EMG0</accession>
<evidence type="ECO:0000256" key="1">
    <source>
        <dbReference type="ARBA" id="ARBA00004123"/>
    </source>
</evidence>
<dbReference type="GO" id="GO:0006297">
    <property type="term" value="P:nucleotide-excision repair, DNA gap filling"/>
    <property type="evidence" value="ECO:0007669"/>
    <property type="project" value="TreeGrafter"/>
</dbReference>
<dbReference type="InterPro" id="IPR019038">
    <property type="entry name" value="POLD3"/>
</dbReference>
<feature type="compositionally biased region" description="Acidic residues" evidence="5">
    <location>
        <begin position="288"/>
        <end position="302"/>
    </location>
</feature>
<feature type="region of interest" description="Disordered" evidence="5">
    <location>
        <begin position="175"/>
        <end position="446"/>
    </location>
</feature>
<protein>
    <recommendedName>
        <fullName evidence="2">DNA polymerase delta subunit 3</fullName>
    </recommendedName>
</protein>
<organism evidence="6 7">
    <name type="scientific">Septoria linicola</name>
    <dbReference type="NCBI Taxonomy" id="215465"/>
    <lineage>
        <taxon>Eukaryota</taxon>
        <taxon>Fungi</taxon>
        <taxon>Dikarya</taxon>
        <taxon>Ascomycota</taxon>
        <taxon>Pezizomycotina</taxon>
        <taxon>Dothideomycetes</taxon>
        <taxon>Dothideomycetidae</taxon>
        <taxon>Mycosphaerellales</taxon>
        <taxon>Mycosphaerellaceae</taxon>
        <taxon>Septoria</taxon>
    </lineage>
</organism>
<dbReference type="InterPro" id="IPR041913">
    <property type="entry name" value="POLD3_sf"/>
</dbReference>
<dbReference type="Proteomes" id="UP001056384">
    <property type="component" value="Chromosome 9"/>
</dbReference>
<feature type="compositionally biased region" description="Basic and acidic residues" evidence="5">
    <location>
        <begin position="346"/>
        <end position="373"/>
    </location>
</feature>
<evidence type="ECO:0000313" key="7">
    <source>
        <dbReference type="Proteomes" id="UP001056384"/>
    </source>
</evidence>
<feature type="compositionally biased region" description="Basic and acidic residues" evidence="5">
    <location>
        <begin position="303"/>
        <end position="320"/>
    </location>
</feature>
<dbReference type="GO" id="GO:0043625">
    <property type="term" value="C:delta DNA polymerase complex"/>
    <property type="evidence" value="ECO:0007669"/>
    <property type="project" value="InterPro"/>
</dbReference>
<dbReference type="Gene3D" id="3.90.1030.20">
    <property type="entry name" value="DNA polymerase delta, p66 (Cdc27) subunit, wHTH domain"/>
    <property type="match status" value="1"/>
</dbReference>
<feature type="compositionally biased region" description="Low complexity" evidence="5">
    <location>
        <begin position="251"/>
        <end position="260"/>
    </location>
</feature>
<feature type="compositionally biased region" description="Polar residues" evidence="5">
    <location>
        <begin position="65"/>
        <end position="75"/>
    </location>
</feature>
<feature type="region of interest" description="Disordered" evidence="5">
    <location>
        <begin position="63"/>
        <end position="103"/>
    </location>
</feature>
<keyword evidence="4" id="KW-0539">Nucleus</keyword>
<dbReference type="Pfam" id="PF09507">
    <property type="entry name" value="CDC27"/>
    <property type="match status" value="1"/>
</dbReference>
<dbReference type="GO" id="GO:1904161">
    <property type="term" value="P:DNA synthesis involved in UV-damage excision repair"/>
    <property type="evidence" value="ECO:0007669"/>
    <property type="project" value="TreeGrafter"/>
</dbReference>
<comment type="subcellular location">
    <subcellularLocation>
        <location evidence="1">Nucleus</location>
    </subcellularLocation>
</comment>
<dbReference type="OrthoDB" id="514823at2759"/>
<dbReference type="PANTHER" id="PTHR17598:SF13">
    <property type="entry name" value="DNA POLYMERASE DELTA SUBUNIT 3"/>
    <property type="match status" value="1"/>
</dbReference>
<feature type="compositionally biased region" description="Basic and acidic residues" evidence="5">
    <location>
        <begin position="386"/>
        <end position="399"/>
    </location>
</feature>
<sequence length="446" mass="48658">MAQDYSEYLAVQVLNEQQQVSYRDLSRALKVHSNLAKQMLYEFHRKQNSKKQGSIHATYLITGTKEPTTQANGSHSQDDGEDNVMQSSPPMPSSSFQRSDDGEREMISTRTIMIVKEENLAQAKAQFDSITGIHIYSLQANGLSDIHTLTECNRRVVADYAKEDPLKEWKQYGVIQNPNVKRRDRRNGPPPAAAAPAPAKKEQPPAAKVPPTLTKQASTASNSSVKTTSEPAKAAATRTTTAKKDSSNIFKSFAKGAASAKAKKSDSEQSSKAPSPAPVQDVDMTGFSDDDEDDADSGLPDDPEVKEPSGPTKQDRKADLEAMMDMDDEPMEDAAPTPEAEQDGDAGEHDEGAIDKPTAKEESKETLTVENGRRRGRRRVMKKKTVKDEEGYLVTREEAAWESFSEDEPAPKKAKVSAPAAPTNKTAAKKGGKPGQGNIMSFFGKK</sequence>
<feature type="compositionally biased region" description="Low complexity" evidence="5">
    <location>
        <begin position="416"/>
        <end position="426"/>
    </location>
</feature>
<evidence type="ECO:0000313" key="6">
    <source>
        <dbReference type="EMBL" id="USW56776.1"/>
    </source>
</evidence>
<evidence type="ECO:0000256" key="2">
    <source>
        <dbReference type="ARBA" id="ARBA00017589"/>
    </source>
</evidence>
<dbReference type="GO" id="GO:0003887">
    <property type="term" value="F:DNA-directed DNA polymerase activity"/>
    <property type="evidence" value="ECO:0007669"/>
    <property type="project" value="TreeGrafter"/>
</dbReference>
<feature type="compositionally biased region" description="Basic residues" evidence="5">
    <location>
        <begin position="374"/>
        <end position="385"/>
    </location>
</feature>
<reference evidence="6" key="1">
    <citation type="submission" date="2022-06" db="EMBL/GenBank/DDBJ databases">
        <title>Complete genome sequences of two strains of the flax pathogen Septoria linicola.</title>
        <authorList>
            <person name="Lapalu N."/>
            <person name="Simon A."/>
            <person name="Demenou B."/>
            <person name="Paumier D."/>
            <person name="Guillot M.-P."/>
            <person name="Gout L."/>
            <person name="Valade R."/>
        </authorList>
    </citation>
    <scope>NUCLEOTIDE SEQUENCE</scope>
    <source>
        <strain evidence="6">SE15195</strain>
    </source>
</reference>
<name>A0A9Q9EMG0_9PEZI</name>
<feature type="compositionally biased region" description="Acidic residues" evidence="5">
    <location>
        <begin position="322"/>
        <end position="332"/>
    </location>
</feature>
<keyword evidence="7" id="KW-1185">Reference proteome</keyword>
<feature type="compositionally biased region" description="Polar residues" evidence="5">
    <location>
        <begin position="213"/>
        <end position="230"/>
    </location>
</feature>
<evidence type="ECO:0000256" key="3">
    <source>
        <dbReference type="ARBA" id="ARBA00022705"/>
    </source>
</evidence>
<dbReference type="EMBL" id="CP099426">
    <property type="protein sequence ID" value="USW56776.1"/>
    <property type="molecule type" value="Genomic_DNA"/>
</dbReference>
<dbReference type="GO" id="GO:0006271">
    <property type="term" value="P:DNA strand elongation involved in DNA replication"/>
    <property type="evidence" value="ECO:0007669"/>
    <property type="project" value="TreeGrafter"/>
</dbReference>
<proteinExistence type="predicted"/>
<evidence type="ECO:0000256" key="4">
    <source>
        <dbReference type="ARBA" id="ARBA00023242"/>
    </source>
</evidence>
<dbReference type="AlphaFoldDB" id="A0A9Q9EMG0"/>
<keyword evidence="3" id="KW-0235">DNA replication</keyword>
<gene>
    <name evidence="6" type="ORF">Slin15195_G100950</name>
</gene>
<evidence type="ECO:0000256" key="5">
    <source>
        <dbReference type="SAM" id="MobiDB-lite"/>
    </source>
</evidence>
<dbReference type="PANTHER" id="PTHR17598">
    <property type="entry name" value="DNA POLYMERASE DELTA SUBUNIT 3"/>
    <property type="match status" value="1"/>
</dbReference>
<feature type="compositionally biased region" description="Low complexity" evidence="5">
    <location>
        <begin position="194"/>
        <end position="211"/>
    </location>
</feature>